<evidence type="ECO:0000313" key="3">
    <source>
        <dbReference type="Proteomes" id="UP000033140"/>
    </source>
</evidence>
<dbReference type="CDD" id="cd07361">
    <property type="entry name" value="MEMO_like"/>
    <property type="match status" value="1"/>
</dbReference>
<name>A0A0E9NHE4_SAICN</name>
<dbReference type="InterPro" id="IPR002737">
    <property type="entry name" value="MEMO1_fam"/>
</dbReference>
<evidence type="ECO:0000313" key="2">
    <source>
        <dbReference type="EMBL" id="GAO49254.1"/>
    </source>
</evidence>
<dbReference type="NCBIfam" id="TIGR04336">
    <property type="entry name" value="AmmeMemoSam_B"/>
    <property type="match status" value="1"/>
</dbReference>
<dbReference type="EMBL" id="BACD03000021">
    <property type="protein sequence ID" value="GAO49254.1"/>
    <property type="molecule type" value="Genomic_DNA"/>
</dbReference>
<comment type="caution">
    <text evidence="2">The sequence shown here is derived from an EMBL/GenBank/DDBJ whole genome shotgun (WGS) entry which is preliminary data.</text>
</comment>
<sequence>MYLSTAIAPFSASITTAIMPKLIREASHAGSWYSSSKNTLNNQLDGWLNAVDPSCYKIEGARVIIGPHAGYSYSGPSAAWAYKSLDTSNIKRAFILGPSHHVYLDKCALSRCSEYETPLGNLKIDRETTDKLYQTGEFAWMDIGTDTDEHSIEMHLPYTYKILSESSSSVPPIVPILVGAITTPNEAKFGKILAPYLADPENIFIVSSDFCHWGTRFSFTYYCDGPSEPIHLARQPMPAEAETPIYASIEALDGEGMQLIEDGSHKAFADYLKRTKNTICGRHPIAVVLAAIEELKAQGKTNDGKFKFVKYAQSSKVKSARDSSVSYASAYACI</sequence>
<gene>
    <name evidence="2" type="ORF">G7K_3407-t1</name>
</gene>
<reference evidence="2 3" key="3">
    <citation type="journal article" date="2015" name="Genome Announc.">
        <title>Draft Genome Sequence of the Archiascomycetous Yeast Saitoella complicata.</title>
        <authorList>
            <person name="Yamauchi K."/>
            <person name="Kondo S."/>
            <person name="Hamamoto M."/>
            <person name="Takahashi Y."/>
            <person name="Ogura Y."/>
            <person name="Hayashi T."/>
            <person name="Nishida H."/>
        </authorList>
    </citation>
    <scope>NUCLEOTIDE SEQUENCE [LARGE SCALE GENOMIC DNA]</scope>
    <source>
        <strain evidence="2 3">NRRL Y-17804</strain>
    </source>
</reference>
<dbReference type="OMA" id="MHLPYIH"/>
<dbReference type="PANTHER" id="PTHR11060">
    <property type="entry name" value="PROTEIN MEMO1"/>
    <property type="match status" value="1"/>
</dbReference>
<keyword evidence="3" id="KW-1185">Reference proteome</keyword>
<organism evidence="2 3">
    <name type="scientific">Saitoella complicata (strain BCRC 22490 / CBS 7301 / JCM 7358 / NBRC 10748 / NRRL Y-17804)</name>
    <dbReference type="NCBI Taxonomy" id="698492"/>
    <lineage>
        <taxon>Eukaryota</taxon>
        <taxon>Fungi</taxon>
        <taxon>Dikarya</taxon>
        <taxon>Ascomycota</taxon>
        <taxon>Taphrinomycotina</taxon>
        <taxon>Taphrinomycotina incertae sedis</taxon>
        <taxon>Saitoella</taxon>
    </lineage>
</organism>
<evidence type="ECO:0000256" key="1">
    <source>
        <dbReference type="ARBA" id="ARBA00006315"/>
    </source>
</evidence>
<proteinExistence type="inferred from homology"/>
<protein>
    <submittedName>
        <fullName evidence="2">Uncharacterized protein</fullName>
    </submittedName>
</protein>
<comment type="similarity">
    <text evidence="1">Belongs to the MEMO1 family.</text>
</comment>
<accession>A0A0E9NHE4</accession>
<dbReference type="STRING" id="698492.A0A0E9NHE4"/>
<reference evidence="2 3" key="2">
    <citation type="journal article" date="2014" name="J. Gen. Appl. Microbiol.">
        <title>The early diverging ascomycetous budding yeast Saitoella complicata has three histone deacetylases belonging to the Clr6, Hos2, and Rpd3 lineages.</title>
        <authorList>
            <person name="Nishida H."/>
            <person name="Matsumoto T."/>
            <person name="Kondo S."/>
            <person name="Hamamoto M."/>
            <person name="Yoshikawa H."/>
        </authorList>
    </citation>
    <scope>NUCLEOTIDE SEQUENCE [LARGE SCALE GENOMIC DNA]</scope>
    <source>
        <strain evidence="2 3">NRRL Y-17804</strain>
    </source>
</reference>
<dbReference type="HAMAP" id="MF_00055">
    <property type="entry name" value="MEMO1"/>
    <property type="match status" value="1"/>
</dbReference>
<dbReference type="Pfam" id="PF01875">
    <property type="entry name" value="Memo"/>
    <property type="match status" value="1"/>
</dbReference>
<dbReference type="PANTHER" id="PTHR11060:SF0">
    <property type="entry name" value="PROTEIN MEMO1"/>
    <property type="match status" value="1"/>
</dbReference>
<dbReference type="AlphaFoldDB" id="A0A0E9NHE4"/>
<dbReference type="Gene3D" id="3.40.830.10">
    <property type="entry name" value="LigB-like"/>
    <property type="match status" value="1"/>
</dbReference>
<dbReference type="Proteomes" id="UP000033140">
    <property type="component" value="Unassembled WGS sequence"/>
</dbReference>
<reference evidence="2 3" key="1">
    <citation type="journal article" date="2011" name="J. Gen. Appl. Microbiol.">
        <title>Draft genome sequencing of the enigmatic yeast Saitoella complicata.</title>
        <authorList>
            <person name="Nishida H."/>
            <person name="Hamamoto M."/>
            <person name="Sugiyama J."/>
        </authorList>
    </citation>
    <scope>NUCLEOTIDE SEQUENCE [LARGE SCALE GENOMIC DNA]</scope>
    <source>
        <strain evidence="2 3">NRRL Y-17804</strain>
    </source>
</reference>